<gene>
    <name evidence="1" type="ORF">M9H77_20762</name>
</gene>
<keyword evidence="2" id="KW-1185">Reference proteome</keyword>
<sequence length="205" mass="23589">MKKTKLDISIELEGVEDIHMEENIQVDEQPPLSESWTAKLFPNVEDESEFDLAGDLYTGNDEDEKEESEWFRDDMEVVDLVESFWPKITVTREERRRWCKPWKRALVLRLLETQKVGKGRNGSRFEGLGDDMIDEDQLVDVQVLREALNSAPSPTTHSMPNSKPKSNRFTIRAILKTSVASRSQSQKKDKERELAQIPIKEANGA</sequence>
<protein>
    <submittedName>
        <fullName evidence="1">Uncharacterized protein</fullName>
    </submittedName>
</protein>
<reference evidence="2" key="1">
    <citation type="journal article" date="2023" name="Nat. Plants">
        <title>Single-cell RNA sequencing provides a high-resolution roadmap for understanding the multicellular compartmentation of specialized metabolism.</title>
        <authorList>
            <person name="Sun S."/>
            <person name="Shen X."/>
            <person name="Li Y."/>
            <person name="Li Y."/>
            <person name="Wang S."/>
            <person name="Li R."/>
            <person name="Zhang H."/>
            <person name="Shen G."/>
            <person name="Guo B."/>
            <person name="Wei J."/>
            <person name="Xu J."/>
            <person name="St-Pierre B."/>
            <person name="Chen S."/>
            <person name="Sun C."/>
        </authorList>
    </citation>
    <scope>NUCLEOTIDE SEQUENCE [LARGE SCALE GENOMIC DNA]</scope>
</reference>
<name>A0ACC0AMP9_CATRO</name>
<proteinExistence type="predicted"/>
<evidence type="ECO:0000313" key="2">
    <source>
        <dbReference type="Proteomes" id="UP001060085"/>
    </source>
</evidence>
<evidence type="ECO:0000313" key="1">
    <source>
        <dbReference type="EMBL" id="KAI5661439.1"/>
    </source>
</evidence>
<organism evidence="1 2">
    <name type="scientific">Catharanthus roseus</name>
    <name type="common">Madagascar periwinkle</name>
    <name type="synonym">Vinca rosea</name>
    <dbReference type="NCBI Taxonomy" id="4058"/>
    <lineage>
        <taxon>Eukaryota</taxon>
        <taxon>Viridiplantae</taxon>
        <taxon>Streptophyta</taxon>
        <taxon>Embryophyta</taxon>
        <taxon>Tracheophyta</taxon>
        <taxon>Spermatophyta</taxon>
        <taxon>Magnoliopsida</taxon>
        <taxon>eudicotyledons</taxon>
        <taxon>Gunneridae</taxon>
        <taxon>Pentapetalae</taxon>
        <taxon>asterids</taxon>
        <taxon>lamiids</taxon>
        <taxon>Gentianales</taxon>
        <taxon>Apocynaceae</taxon>
        <taxon>Rauvolfioideae</taxon>
        <taxon>Vinceae</taxon>
        <taxon>Catharanthinae</taxon>
        <taxon>Catharanthus</taxon>
    </lineage>
</organism>
<dbReference type="EMBL" id="CM044705">
    <property type="protein sequence ID" value="KAI5661439.1"/>
    <property type="molecule type" value="Genomic_DNA"/>
</dbReference>
<comment type="caution">
    <text evidence="1">The sequence shown here is derived from an EMBL/GenBank/DDBJ whole genome shotgun (WGS) entry which is preliminary data.</text>
</comment>
<accession>A0ACC0AMP9</accession>
<dbReference type="Proteomes" id="UP001060085">
    <property type="component" value="Linkage Group LG05"/>
</dbReference>